<protein>
    <submittedName>
        <fullName evidence="1">Uncharacterized protein</fullName>
    </submittedName>
</protein>
<keyword evidence="2" id="KW-1185">Reference proteome</keyword>
<accession>A0ACC3ZGU5</accession>
<dbReference type="Proteomes" id="UP000805649">
    <property type="component" value="Unassembled WGS sequence"/>
</dbReference>
<evidence type="ECO:0000313" key="2">
    <source>
        <dbReference type="Proteomes" id="UP000805649"/>
    </source>
</evidence>
<comment type="caution">
    <text evidence="1">The sequence shown here is derived from an EMBL/GenBank/DDBJ whole genome shotgun (WGS) entry which is preliminary data.</text>
</comment>
<evidence type="ECO:0000313" key="1">
    <source>
        <dbReference type="EMBL" id="KAL0943394.1"/>
    </source>
</evidence>
<reference evidence="1 2" key="1">
    <citation type="journal article" date="2020" name="Phytopathology">
        <title>Genome Sequence Resources of Colletotrichum truncatum, C. plurivorum, C. musicola, and C. sojae: Four Species Pathogenic to Soybean (Glycine max).</title>
        <authorList>
            <person name="Rogerio F."/>
            <person name="Boufleur T.R."/>
            <person name="Ciampi-Guillardi M."/>
            <person name="Sukno S.A."/>
            <person name="Thon M.R."/>
            <person name="Massola Junior N.S."/>
            <person name="Baroncelli R."/>
        </authorList>
    </citation>
    <scope>NUCLEOTIDE SEQUENCE [LARGE SCALE GENOMIC DNA]</scope>
    <source>
        <strain evidence="1 2">CMES1059</strain>
    </source>
</reference>
<dbReference type="EMBL" id="VUJX02000001">
    <property type="protein sequence ID" value="KAL0943394.1"/>
    <property type="molecule type" value="Genomic_DNA"/>
</dbReference>
<sequence>MKEDGRGAGRLGVWSLAKKTANLTRKFTGQTNHSQTDSEAWGSGTSPKLVCKSDSSDKLPSPNAYSASFEELWSGIELHRSVKQPECATNCQLQTNLFGKLPEEIREMIYQELWRDAGLSQHIIRTEAGYAHSRCLLHQLGIPGEHIDDEDPWESMWMVPDVRGTVPLWYRREMSTWCDHWKCEEAREEKEIWRDVSRGRTGRVGYLNTWTAFLPSMLTCKRMYFECTASIYKSVTFTITDIPTARSLFSLRYMAPASHPFRRVNLSFRRRVDEGSSFERWVESWTTILRLIDTPALESVNLWLDSDVFYERFWLSVVTNVFRQVPEALAHKVAVSLPPNGHRDRIVGTMWLKSLEKGPLATSRNEAEEGKVFRTCDG</sequence>
<organism evidence="1 2">
    <name type="scientific">Colletotrichum truncatum</name>
    <name type="common">Anthracnose fungus</name>
    <name type="synonym">Colletotrichum capsici</name>
    <dbReference type="NCBI Taxonomy" id="5467"/>
    <lineage>
        <taxon>Eukaryota</taxon>
        <taxon>Fungi</taxon>
        <taxon>Dikarya</taxon>
        <taxon>Ascomycota</taxon>
        <taxon>Pezizomycotina</taxon>
        <taxon>Sordariomycetes</taxon>
        <taxon>Hypocreomycetidae</taxon>
        <taxon>Glomerellales</taxon>
        <taxon>Glomerellaceae</taxon>
        <taxon>Colletotrichum</taxon>
        <taxon>Colletotrichum truncatum species complex</taxon>
    </lineage>
</organism>
<name>A0ACC3ZGU5_COLTU</name>
<gene>
    <name evidence="1" type="ORF">CTRU02_201280</name>
</gene>
<proteinExistence type="predicted"/>